<proteinExistence type="predicted"/>
<evidence type="ECO:0000313" key="1">
    <source>
        <dbReference type="EMBL" id="KJL26357.1"/>
    </source>
</evidence>
<protein>
    <submittedName>
        <fullName evidence="1">Uncharacterized protein</fullName>
    </submittedName>
</protein>
<keyword evidence="2" id="KW-1185">Reference proteome</keyword>
<comment type="caution">
    <text evidence="1">The sequence shown here is derived from an EMBL/GenBank/DDBJ whole genome shotgun (WGS) entry which is preliminary data.</text>
</comment>
<dbReference type="PANTHER" id="PTHR12526:SF600">
    <property type="entry name" value="GLYCOSYL TRANSFERASE GROUP 1"/>
    <property type="match status" value="1"/>
</dbReference>
<dbReference type="OrthoDB" id="5142720at2"/>
<dbReference type="RefSeq" id="WP_052674212.1">
    <property type="nucleotide sequence ID" value="NZ_JYIT01000065.1"/>
</dbReference>
<dbReference type="PATRIC" id="fig|582680.7.peg.1111"/>
<name>A0A0F0KZP1_9MICO</name>
<dbReference type="Gene3D" id="3.40.50.2000">
    <property type="entry name" value="Glycogen Phosphorylase B"/>
    <property type="match status" value="2"/>
</dbReference>
<dbReference type="Pfam" id="PF13692">
    <property type="entry name" value="Glyco_trans_1_4"/>
    <property type="match status" value="1"/>
</dbReference>
<evidence type="ECO:0000313" key="2">
    <source>
        <dbReference type="Proteomes" id="UP000033448"/>
    </source>
</evidence>
<dbReference type="Proteomes" id="UP000033448">
    <property type="component" value="Unassembled WGS sequence"/>
</dbReference>
<sequence length="406" mass="44185">MRIVSFSLVVPYPGIPHAGGEYYRRHLRALGALGHDVTVVAPDSALNRVGLARREDPGRVILVGGDLSPGMRAVDRVAALVAPHWLPPSSRRGLRRSDEVGDAVRDADFVEAHWEEMAFLLRRAAAPRPTALFAHDVPLQRELRWLRAARAQRAMTKIVWRVWRVLIVALTQPASFRSADVVVVLSDKDAGQVRRAARRSRVAAIDPPLWDPAEHHDPLLEGREAPRAAHAVFVAAFDRRENVEAAEWLLDEVWPAVRAALPEATLSLVGAHPPDSLSRRAVEGTGVTVTGYVPDLDTVYRTATAAVVPLHSGAGVKFKTIDALLRGLPVVATTVGAEGIAADDGRVPFPVTDEPQAFAAAVILALATAPTAGLETAEWARVRYSTERYTRRLVELIPELGRRTAP</sequence>
<organism evidence="1 2">
    <name type="scientific">Microbacterium azadirachtae</name>
    <dbReference type="NCBI Taxonomy" id="582680"/>
    <lineage>
        <taxon>Bacteria</taxon>
        <taxon>Bacillati</taxon>
        <taxon>Actinomycetota</taxon>
        <taxon>Actinomycetes</taxon>
        <taxon>Micrococcales</taxon>
        <taxon>Microbacteriaceae</taxon>
        <taxon>Microbacterium</taxon>
    </lineage>
</organism>
<gene>
    <name evidence="1" type="ORF">RL72_01073</name>
</gene>
<dbReference type="GO" id="GO:0016757">
    <property type="term" value="F:glycosyltransferase activity"/>
    <property type="evidence" value="ECO:0007669"/>
    <property type="project" value="TreeGrafter"/>
</dbReference>
<dbReference type="PANTHER" id="PTHR12526">
    <property type="entry name" value="GLYCOSYLTRANSFERASE"/>
    <property type="match status" value="1"/>
</dbReference>
<accession>A0A0F0KZP1</accession>
<dbReference type="AlphaFoldDB" id="A0A0F0KZP1"/>
<dbReference type="EMBL" id="JYIT01000065">
    <property type="protein sequence ID" value="KJL26357.1"/>
    <property type="molecule type" value="Genomic_DNA"/>
</dbReference>
<reference evidence="1 2" key="1">
    <citation type="submission" date="2015-02" db="EMBL/GenBank/DDBJ databases">
        <title>Draft genome sequences of ten Microbacterium spp. with emphasis on heavy metal contaminated environments.</title>
        <authorList>
            <person name="Corretto E."/>
        </authorList>
    </citation>
    <scope>NUCLEOTIDE SEQUENCE [LARGE SCALE GENOMIC DNA]</scope>
    <source>
        <strain evidence="1 2">DSM 23848</strain>
    </source>
</reference>
<dbReference type="SUPFAM" id="SSF53756">
    <property type="entry name" value="UDP-Glycosyltransferase/glycogen phosphorylase"/>
    <property type="match status" value="1"/>
</dbReference>